<evidence type="ECO:0000313" key="2">
    <source>
        <dbReference type="EMBL" id="KAJ8877637.1"/>
    </source>
</evidence>
<dbReference type="EMBL" id="JARBHB010000008">
    <property type="protein sequence ID" value="KAJ8877637.1"/>
    <property type="molecule type" value="Genomic_DNA"/>
</dbReference>
<evidence type="ECO:0000313" key="3">
    <source>
        <dbReference type="Proteomes" id="UP001159363"/>
    </source>
</evidence>
<sequence>MRVKRDEYGAAPECRGGRNRRSLRNPPTSVTIELNYAKDDKIKLNKQTLKDISDLEKKSLVIRGFHKHKDAQQRLLAGDDGNNKMADTPVFLAGDEQTVLQT</sequence>
<gene>
    <name evidence="2" type="ORF">PR048_022092</name>
</gene>
<reference evidence="2 3" key="1">
    <citation type="submission" date="2023-02" db="EMBL/GenBank/DDBJ databases">
        <title>LHISI_Scaffold_Assembly.</title>
        <authorList>
            <person name="Stuart O.P."/>
            <person name="Cleave R."/>
            <person name="Magrath M.J.L."/>
            <person name="Mikheyev A.S."/>
        </authorList>
    </citation>
    <scope>NUCLEOTIDE SEQUENCE [LARGE SCALE GENOMIC DNA]</scope>
    <source>
        <strain evidence="2">Daus_M_001</strain>
        <tissue evidence="2">Leg muscle</tissue>
    </source>
</reference>
<keyword evidence="3" id="KW-1185">Reference proteome</keyword>
<proteinExistence type="predicted"/>
<protein>
    <submittedName>
        <fullName evidence="2">Uncharacterized protein</fullName>
    </submittedName>
</protein>
<evidence type="ECO:0000256" key="1">
    <source>
        <dbReference type="SAM" id="MobiDB-lite"/>
    </source>
</evidence>
<name>A0ABQ9H023_9NEOP</name>
<organism evidence="2 3">
    <name type="scientific">Dryococelus australis</name>
    <dbReference type="NCBI Taxonomy" id="614101"/>
    <lineage>
        <taxon>Eukaryota</taxon>
        <taxon>Metazoa</taxon>
        <taxon>Ecdysozoa</taxon>
        <taxon>Arthropoda</taxon>
        <taxon>Hexapoda</taxon>
        <taxon>Insecta</taxon>
        <taxon>Pterygota</taxon>
        <taxon>Neoptera</taxon>
        <taxon>Polyneoptera</taxon>
        <taxon>Phasmatodea</taxon>
        <taxon>Verophasmatodea</taxon>
        <taxon>Anareolatae</taxon>
        <taxon>Phasmatidae</taxon>
        <taxon>Eurycanthinae</taxon>
        <taxon>Dryococelus</taxon>
    </lineage>
</organism>
<accession>A0ABQ9H023</accession>
<comment type="caution">
    <text evidence="2">The sequence shown here is derived from an EMBL/GenBank/DDBJ whole genome shotgun (WGS) entry which is preliminary data.</text>
</comment>
<feature type="region of interest" description="Disordered" evidence="1">
    <location>
        <begin position="1"/>
        <end position="26"/>
    </location>
</feature>
<dbReference type="Proteomes" id="UP001159363">
    <property type="component" value="Chromosome 7"/>
</dbReference>